<protein>
    <submittedName>
        <fullName evidence="6">RNase A-like domain-containing protein</fullName>
    </submittedName>
</protein>
<keyword evidence="2" id="KW-0964">Secreted</keyword>
<comment type="subcellular location">
    <subcellularLocation>
        <location evidence="1">Secreted</location>
    </subcellularLocation>
</comment>
<gene>
    <name evidence="6" type="ORF">ACFY8C_23090</name>
</gene>
<evidence type="ECO:0000256" key="1">
    <source>
        <dbReference type="ARBA" id="ARBA00004613"/>
    </source>
</evidence>
<accession>A0ABW6XUM0</accession>
<sequence length="669" mass="72491">MYQHIKQKIVTLVTVLCLTVVGGAGTAAAAGQAEREPTLLEIAARFSKYSQCGEKPLLERPKCYKEFALTSVKIGVGVGLYLYISQKAMRDGGASFVALNKELRALDSLQPLALLDPDKETDPEKRRQILDQTVKALKASKPHLDRLRGNLVDASRILGDHNDSVLALVLLTLAAPEYHQPPRPLPDYDVEILDIGGFFKDINKALDQTIAGMDQMNAGLDQMNDAMVDVNRGIDQVNKGLNQANKGMKELNKGVAQANKGMDQTKKAVSDFNKAADRLHELPDIDFDFSKIADNIGANGMSPAELAAQERRMSLLLDLLPGIGDGKGILDALTGKDSGTGEQLSTTDRILGSLAMLRWLKTGGKLIPDDIRSARKADDVFACNSFPAGTRVLMADGSHRTIQDVREGDLVLATEAGGDTEPTEPRPVLSVPFTSSLTDKTFVRLTVTAGDGTESSVTSTEGHRYWLPERRSWVSAGTVVAGDRLRTAEGAQVAVTATARFAAHQDTYDLDVSGIDSYYVEIGTEDVLVHNCTDLGRAQRLFPGVAHTLDEHVDVDLQQMKNLAIKKTEKIGRPTPSSRWSSADLAQKAVNQLVDENKARIDKWVRDSGKPGKPQQLTLTGTYGTGSLGDSVDHLGNHTRTTSNRFSVTLAVKQGHKPGGFYVLTAYPL</sequence>
<dbReference type="Pfam" id="PF18431">
    <property type="entry name" value="RNAse_A_bac"/>
    <property type="match status" value="1"/>
</dbReference>
<comment type="caution">
    <text evidence="6">The sequence shown here is derived from an EMBL/GenBank/DDBJ whole genome shotgun (WGS) entry which is preliminary data.</text>
</comment>
<evidence type="ECO:0000256" key="3">
    <source>
        <dbReference type="SAM" id="SignalP"/>
    </source>
</evidence>
<dbReference type="InterPro" id="IPR030934">
    <property type="entry name" value="Intein_C"/>
</dbReference>
<dbReference type="Pfam" id="PF14449">
    <property type="entry name" value="PT-TG"/>
    <property type="match status" value="1"/>
</dbReference>
<feature type="domain" description="Bacterial CdiA-CT RNAse A" evidence="5">
    <location>
        <begin position="546"/>
        <end position="668"/>
    </location>
</feature>
<dbReference type="CDD" id="cd00081">
    <property type="entry name" value="Hint"/>
    <property type="match status" value="1"/>
</dbReference>
<dbReference type="Gene3D" id="2.170.16.10">
    <property type="entry name" value="Hedgehog/Intein (Hint) domain"/>
    <property type="match status" value="1"/>
</dbReference>
<feature type="chain" id="PRO_5047227914" evidence="3">
    <location>
        <begin position="30"/>
        <end position="669"/>
    </location>
</feature>
<dbReference type="Pfam" id="PF07591">
    <property type="entry name" value="PT-HINT"/>
    <property type="match status" value="1"/>
</dbReference>
<evidence type="ECO:0000313" key="6">
    <source>
        <dbReference type="EMBL" id="MFF5921204.1"/>
    </source>
</evidence>
<dbReference type="EMBL" id="JBIBDZ010000007">
    <property type="protein sequence ID" value="MFF5921204.1"/>
    <property type="molecule type" value="Genomic_DNA"/>
</dbReference>
<dbReference type="PROSITE" id="PS50818">
    <property type="entry name" value="INTEIN_C_TER"/>
    <property type="match status" value="1"/>
</dbReference>
<reference evidence="6 7" key="1">
    <citation type="submission" date="2024-10" db="EMBL/GenBank/DDBJ databases">
        <title>The Natural Products Discovery Center: Release of the First 8490 Sequenced Strains for Exploring Actinobacteria Biosynthetic Diversity.</title>
        <authorList>
            <person name="Kalkreuter E."/>
            <person name="Kautsar S.A."/>
            <person name="Yang D."/>
            <person name="Bader C.D."/>
            <person name="Teijaro C.N."/>
            <person name="Fluegel L."/>
            <person name="Davis C.M."/>
            <person name="Simpson J.R."/>
            <person name="Lauterbach L."/>
            <person name="Steele A.D."/>
            <person name="Gui C."/>
            <person name="Meng S."/>
            <person name="Li G."/>
            <person name="Viehrig K."/>
            <person name="Ye F."/>
            <person name="Su P."/>
            <person name="Kiefer A.F."/>
            <person name="Nichols A."/>
            <person name="Cepeda A.J."/>
            <person name="Yan W."/>
            <person name="Fan B."/>
            <person name="Jiang Y."/>
            <person name="Adhikari A."/>
            <person name="Zheng C.-J."/>
            <person name="Schuster L."/>
            <person name="Cowan T.M."/>
            <person name="Smanski M.J."/>
            <person name="Chevrette M.G."/>
            <person name="De Carvalho L.P.S."/>
            <person name="Shen B."/>
        </authorList>
    </citation>
    <scope>NUCLEOTIDE SEQUENCE [LARGE SCALE GENOMIC DNA]</scope>
    <source>
        <strain evidence="6 7">NPDC012605</strain>
    </source>
</reference>
<keyword evidence="7" id="KW-1185">Reference proteome</keyword>
<feature type="domain" description="Pre-toxin TG" evidence="4">
    <location>
        <begin position="310"/>
        <end position="365"/>
    </location>
</feature>
<evidence type="ECO:0000259" key="4">
    <source>
        <dbReference type="Pfam" id="PF14449"/>
    </source>
</evidence>
<dbReference type="InterPro" id="IPR041436">
    <property type="entry name" value="RNAse_A_bac"/>
</dbReference>
<organism evidence="6 7">
    <name type="scientific">Streptomyces flavochromogenes</name>
    <dbReference type="NCBI Taxonomy" id="68199"/>
    <lineage>
        <taxon>Bacteria</taxon>
        <taxon>Bacillati</taxon>
        <taxon>Actinomycetota</taxon>
        <taxon>Actinomycetes</taxon>
        <taxon>Kitasatosporales</taxon>
        <taxon>Streptomycetaceae</taxon>
        <taxon>Streptomyces</taxon>
    </lineage>
</organism>
<keyword evidence="3" id="KW-0732">Signal</keyword>
<dbReference type="SUPFAM" id="SSF51294">
    <property type="entry name" value="Hedgehog/intein (Hint) domain"/>
    <property type="match status" value="1"/>
</dbReference>
<evidence type="ECO:0000259" key="5">
    <source>
        <dbReference type="Pfam" id="PF18431"/>
    </source>
</evidence>
<dbReference type="Proteomes" id="UP001602370">
    <property type="component" value="Unassembled WGS sequence"/>
</dbReference>
<proteinExistence type="predicted"/>
<name>A0ABW6XUM0_9ACTN</name>
<evidence type="ECO:0000313" key="7">
    <source>
        <dbReference type="Proteomes" id="UP001602370"/>
    </source>
</evidence>
<dbReference type="RefSeq" id="WP_051820008.1">
    <property type="nucleotide sequence ID" value="NZ_JBIBDZ010000007.1"/>
</dbReference>
<feature type="signal peptide" evidence="3">
    <location>
        <begin position="1"/>
        <end position="29"/>
    </location>
</feature>
<dbReference type="InterPro" id="IPR027797">
    <property type="entry name" value="PT-TG_dom"/>
</dbReference>
<dbReference type="SUPFAM" id="SSF58104">
    <property type="entry name" value="Methyl-accepting chemotaxis protein (MCP) signaling domain"/>
    <property type="match status" value="1"/>
</dbReference>
<dbReference type="Gene3D" id="1.10.287.950">
    <property type="entry name" value="Methyl-accepting chemotaxis protein"/>
    <property type="match status" value="1"/>
</dbReference>
<evidence type="ECO:0000256" key="2">
    <source>
        <dbReference type="ARBA" id="ARBA00022525"/>
    </source>
</evidence>
<dbReference type="InterPro" id="IPR036844">
    <property type="entry name" value="Hint_dom_sf"/>
</dbReference>